<dbReference type="GO" id="GO:0005829">
    <property type="term" value="C:cytosol"/>
    <property type="evidence" value="ECO:0007669"/>
    <property type="project" value="TreeGrafter"/>
</dbReference>
<keyword evidence="16" id="KW-1185">Reference proteome</keyword>
<evidence type="ECO:0000256" key="8">
    <source>
        <dbReference type="ARBA" id="ARBA00022741"/>
    </source>
</evidence>
<sequence>MTTAVLNSQQRRGLLFIVSAPSGAGKTTLVRRLTASLDNINVSVSHTTRPQRARETDGVDYFFVDAEKFRSMVAADRFLEHAQVFDHHYGTAEATVESALNNGHDVILEIDWQGAQQVRRRISDTISIFIAPPSYDSLVQRLHDRGREDEQTIARRLAEAVDELSHYHEYDYLIINDDLEQAVADLCTIVTAARLRSECRRPALDEFIQGLIAQARQIQ</sequence>
<keyword evidence="9 13" id="KW-0418">Kinase</keyword>
<dbReference type="PROSITE" id="PS00856">
    <property type="entry name" value="GUANYLATE_KINASE_1"/>
    <property type="match status" value="1"/>
</dbReference>
<comment type="subcellular location">
    <subcellularLocation>
        <location evidence="2 13">Cytoplasm</location>
    </subcellularLocation>
</comment>
<keyword evidence="8 13" id="KW-0547">Nucleotide-binding</keyword>
<evidence type="ECO:0000256" key="11">
    <source>
        <dbReference type="ARBA" id="ARBA00030128"/>
    </source>
</evidence>
<dbReference type="FunFam" id="3.30.63.10:FF:000005">
    <property type="entry name" value="Guanylate kinase"/>
    <property type="match status" value="1"/>
</dbReference>
<dbReference type="InterPro" id="IPR008144">
    <property type="entry name" value="Guanylate_kin-like_dom"/>
</dbReference>
<dbReference type="SMART" id="SM00072">
    <property type="entry name" value="GuKc"/>
    <property type="match status" value="1"/>
</dbReference>
<evidence type="ECO:0000313" key="15">
    <source>
        <dbReference type="EMBL" id="MCS3903642.1"/>
    </source>
</evidence>
<dbReference type="PANTHER" id="PTHR23117">
    <property type="entry name" value="GUANYLATE KINASE-RELATED"/>
    <property type="match status" value="1"/>
</dbReference>
<dbReference type="EMBL" id="JANUCT010000010">
    <property type="protein sequence ID" value="MCS3903642.1"/>
    <property type="molecule type" value="Genomic_DNA"/>
</dbReference>
<comment type="similarity">
    <text evidence="3 13">Belongs to the guanylate kinase family.</text>
</comment>
<comment type="catalytic activity">
    <reaction evidence="12 13">
        <text>GMP + ATP = GDP + ADP</text>
        <dbReference type="Rhea" id="RHEA:20780"/>
        <dbReference type="ChEBI" id="CHEBI:30616"/>
        <dbReference type="ChEBI" id="CHEBI:58115"/>
        <dbReference type="ChEBI" id="CHEBI:58189"/>
        <dbReference type="ChEBI" id="CHEBI:456216"/>
        <dbReference type="EC" id="2.7.4.8"/>
    </reaction>
</comment>
<dbReference type="InterPro" id="IPR017665">
    <property type="entry name" value="Guanylate_kinase"/>
</dbReference>
<dbReference type="InterPro" id="IPR020590">
    <property type="entry name" value="Guanylate_kinase_CS"/>
</dbReference>
<dbReference type="Gene3D" id="3.40.50.300">
    <property type="entry name" value="P-loop containing nucleotide triphosphate hydrolases"/>
    <property type="match status" value="1"/>
</dbReference>
<dbReference type="PANTHER" id="PTHR23117:SF13">
    <property type="entry name" value="GUANYLATE KINASE"/>
    <property type="match status" value="1"/>
</dbReference>
<dbReference type="AlphaFoldDB" id="A0AAE3L5N7"/>
<comment type="function">
    <text evidence="1 13">Essential for recycling GMP and indirectly, cGMP.</text>
</comment>
<feature type="domain" description="Guanylate kinase-like" evidence="14">
    <location>
        <begin position="13"/>
        <end position="191"/>
    </location>
</feature>
<dbReference type="Gene3D" id="3.30.63.10">
    <property type="entry name" value="Guanylate Kinase phosphate binding domain"/>
    <property type="match status" value="1"/>
</dbReference>
<evidence type="ECO:0000256" key="9">
    <source>
        <dbReference type="ARBA" id="ARBA00022777"/>
    </source>
</evidence>
<dbReference type="CDD" id="cd00071">
    <property type="entry name" value="GMPK"/>
    <property type="match status" value="1"/>
</dbReference>
<dbReference type="GO" id="GO:0005524">
    <property type="term" value="F:ATP binding"/>
    <property type="evidence" value="ECO:0007669"/>
    <property type="project" value="UniProtKB-UniRule"/>
</dbReference>
<gene>
    <name evidence="13" type="primary">gmk</name>
    <name evidence="15" type="ORF">J2T55_001671</name>
</gene>
<evidence type="ECO:0000256" key="12">
    <source>
        <dbReference type="ARBA" id="ARBA00048594"/>
    </source>
</evidence>
<dbReference type="NCBIfam" id="TIGR03263">
    <property type="entry name" value="guanyl_kin"/>
    <property type="match status" value="1"/>
</dbReference>
<keyword evidence="10 13" id="KW-0067">ATP-binding</keyword>
<dbReference type="SUPFAM" id="SSF52540">
    <property type="entry name" value="P-loop containing nucleoside triphosphate hydrolases"/>
    <property type="match status" value="1"/>
</dbReference>
<evidence type="ECO:0000256" key="13">
    <source>
        <dbReference type="HAMAP-Rule" id="MF_00328"/>
    </source>
</evidence>
<evidence type="ECO:0000313" key="16">
    <source>
        <dbReference type="Proteomes" id="UP001204445"/>
    </source>
</evidence>
<dbReference type="PROSITE" id="PS50052">
    <property type="entry name" value="GUANYLATE_KINASE_2"/>
    <property type="match status" value="1"/>
</dbReference>
<evidence type="ECO:0000256" key="5">
    <source>
        <dbReference type="ARBA" id="ARBA00016296"/>
    </source>
</evidence>
<dbReference type="Proteomes" id="UP001204445">
    <property type="component" value="Unassembled WGS sequence"/>
</dbReference>
<dbReference type="RefSeq" id="WP_259055555.1">
    <property type="nucleotide sequence ID" value="NZ_JANUCT010000010.1"/>
</dbReference>
<evidence type="ECO:0000256" key="1">
    <source>
        <dbReference type="ARBA" id="ARBA00003531"/>
    </source>
</evidence>
<feature type="binding site" evidence="13">
    <location>
        <begin position="20"/>
        <end position="27"/>
    </location>
    <ligand>
        <name>ATP</name>
        <dbReference type="ChEBI" id="CHEBI:30616"/>
    </ligand>
</feature>
<proteinExistence type="inferred from homology"/>
<evidence type="ECO:0000259" key="14">
    <source>
        <dbReference type="PROSITE" id="PS50052"/>
    </source>
</evidence>
<name>A0AAE3L5N7_9GAMM</name>
<comment type="caution">
    <text evidence="15">The sequence shown here is derived from an EMBL/GenBank/DDBJ whole genome shotgun (WGS) entry which is preliminary data.</text>
</comment>
<keyword evidence="6 13" id="KW-0963">Cytoplasm</keyword>
<accession>A0AAE3L5N7</accession>
<dbReference type="InterPro" id="IPR027417">
    <property type="entry name" value="P-loop_NTPase"/>
</dbReference>
<dbReference type="Pfam" id="PF00625">
    <property type="entry name" value="Guanylate_kin"/>
    <property type="match status" value="1"/>
</dbReference>
<reference evidence="15" key="1">
    <citation type="submission" date="2022-08" db="EMBL/GenBank/DDBJ databases">
        <title>Genomic Encyclopedia of Type Strains, Phase III (KMG-III): the genomes of soil and plant-associated and newly described type strains.</title>
        <authorList>
            <person name="Whitman W."/>
        </authorList>
    </citation>
    <scope>NUCLEOTIDE SEQUENCE</scope>
    <source>
        <strain evidence="15">HMT 1</strain>
    </source>
</reference>
<evidence type="ECO:0000256" key="2">
    <source>
        <dbReference type="ARBA" id="ARBA00004496"/>
    </source>
</evidence>
<protein>
    <recommendedName>
        <fullName evidence="5 13">Guanylate kinase</fullName>
        <ecNumber evidence="4 13">2.7.4.8</ecNumber>
    </recommendedName>
    <alternativeName>
        <fullName evidence="11 13">GMP kinase</fullName>
    </alternativeName>
</protein>
<organism evidence="15 16">
    <name type="scientific">Methylohalomonas lacus</name>
    <dbReference type="NCBI Taxonomy" id="398773"/>
    <lineage>
        <taxon>Bacteria</taxon>
        <taxon>Pseudomonadati</taxon>
        <taxon>Pseudomonadota</taxon>
        <taxon>Gammaproteobacteria</taxon>
        <taxon>Methylohalomonadales</taxon>
        <taxon>Methylohalomonadaceae</taxon>
        <taxon>Methylohalomonas</taxon>
    </lineage>
</organism>
<dbReference type="InterPro" id="IPR008145">
    <property type="entry name" value="GK/Ca_channel_bsu"/>
</dbReference>
<keyword evidence="7 13" id="KW-0808">Transferase</keyword>
<evidence type="ECO:0000256" key="6">
    <source>
        <dbReference type="ARBA" id="ARBA00022490"/>
    </source>
</evidence>
<dbReference type="GO" id="GO:0004385">
    <property type="term" value="F:GMP kinase activity"/>
    <property type="evidence" value="ECO:0007669"/>
    <property type="project" value="UniProtKB-UniRule"/>
</dbReference>
<dbReference type="HAMAP" id="MF_00328">
    <property type="entry name" value="Guanylate_kinase"/>
    <property type="match status" value="1"/>
</dbReference>
<evidence type="ECO:0000256" key="7">
    <source>
        <dbReference type="ARBA" id="ARBA00022679"/>
    </source>
</evidence>
<evidence type="ECO:0000256" key="4">
    <source>
        <dbReference type="ARBA" id="ARBA00012961"/>
    </source>
</evidence>
<evidence type="ECO:0000256" key="3">
    <source>
        <dbReference type="ARBA" id="ARBA00005790"/>
    </source>
</evidence>
<dbReference type="EC" id="2.7.4.8" evidence="4 13"/>
<evidence type="ECO:0000256" key="10">
    <source>
        <dbReference type="ARBA" id="ARBA00022840"/>
    </source>
</evidence>